<sequence>MSSKEYIQKNMFLKRSNKLAMVDFDGSKITFNDMVDYVKYFSNNIFKDIEKRKHVLIIAENRKEWVFSFFALWDKNAIPVAIDALCTKEEIKYYLNDCDPDAIVVTNTTYDTVKSAISEVDKRIKLYNIDDYELAKINDERELITPKGEDVALMIYTSGTTGNAKGIMLTFNNIIGEIKGVQSVNIAKSDEQILSILPYHHILPLMATCLFEYYYENMMSVVLVDKLTSQEILKKLEENDVTMLVAVPRVYKLFYKSIKEKINSSLIARIFYSIAKKVNNKKFSKFIFKKVHNIFGGKLRTMIAGGAKSDPDMIEFFEVLGFTYCEGYGLSETAPVVAGSVPPFHRIGTVGHPLKNVEVKIIDNELCVKGPMVMKGYYNKPEKTKEVFTEDGWFRTGDLATISDDGYITIIGRANAMIVLSNGKNIDPEKLENKIQMMAEDKIEEIGIFGKNDKLCALIVPKPNIANITTYIRDVIQIYNKEAHNYEKILNYKLVEQELPKTRVGKLRRFMLPEIFGGKVEKKEIKNEPNTMAYKVLKAYIQKMKNTEVGPDENFEIEIGLDSLDQMEFITYIENSFNLKIDEEIISKNHNLRLLSKYIEQLSTEFNEKLIDLSCIIKEAPYKKLNDSIGSCVVKPILLVLSKIYFRLKVTGKNKIEDTPTIFIANHESFVDAPLIIQALPNNILKKTYFYALEKYFKSNIMKYILKHANVITVNIDKDIKDSIEQVSNVLKQKKNIFIFPEGSRTKDGNLAEFKKIFAIISKDLNVKIQCIGIDGAYEAYSRFSKFPKPKKITVDVLDSVYPKDKTYDQIVEECVNIFKEYKESKKK</sequence>
<keyword evidence="4" id="KW-1185">Reference proteome</keyword>
<dbReference type="SUPFAM" id="SSF69593">
    <property type="entry name" value="Glycerol-3-phosphate (1)-acyltransferase"/>
    <property type="match status" value="1"/>
</dbReference>
<dbReference type="CDD" id="cd07989">
    <property type="entry name" value="LPLAT_AGPAT-like"/>
    <property type="match status" value="1"/>
</dbReference>
<dbReference type="InterPro" id="IPR020845">
    <property type="entry name" value="AMP-binding_CS"/>
</dbReference>
<dbReference type="Proteomes" id="UP001225134">
    <property type="component" value="Unassembled WGS sequence"/>
</dbReference>
<dbReference type="SUPFAM" id="SSF47336">
    <property type="entry name" value="ACP-like"/>
    <property type="match status" value="1"/>
</dbReference>
<dbReference type="Pfam" id="PF00550">
    <property type="entry name" value="PP-binding"/>
    <property type="match status" value="1"/>
</dbReference>
<comment type="caution">
    <text evidence="3">The sequence shown here is derived from an EMBL/GenBank/DDBJ whole genome shotgun (WGS) entry which is preliminary data.</text>
</comment>
<dbReference type="PROSITE" id="PS50075">
    <property type="entry name" value="CARRIER"/>
    <property type="match status" value="1"/>
</dbReference>
<dbReference type="Pfam" id="PF01553">
    <property type="entry name" value="Acyltransferase"/>
    <property type="match status" value="1"/>
</dbReference>
<dbReference type="Gene3D" id="3.40.50.12780">
    <property type="entry name" value="N-terminal domain of ligase-like"/>
    <property type="match status" value="1"/>
</dbReference>
<organism evidence="3 4">
    <name type="scientific">Sneathia sanguinegens</name>
    <dbReference type="NCBI Taxonomy" id="40543"/>
    <lineage>
        <taxon>Bacteria</taxon>
        <taxon>Fusobacteriati</taxon>
        <taxon>Fusobacteriota</taxon>
        <taxon>Fusobacteriia</taxon>
        <taxon>Fusobacteriales</taxon>
        <taxon>Leptotrichiaceae</taxon>
        <taxon>Sneathia</taxon>
    </lineage>
</organism>
<dbReference type="InterPro" id="IPR009081">
    <property type="entry name" value="PP-bd_ACP"/>
</dbReference>
<gene>
    <name evidence="3" type="ORF">QQA45_07000</name>
</gene>
<evidence type="ECO:0000259" key="2">
    <source>
        <dbReference type="PROSITE" id="PS50075"/>
    </source>
</evidence>
<dbReference type="EMBL" id="JASSPP010000017">
    <property type="protein sequence ID" value="MDK9581226.1"/>
    <property type="molecule type" value="Genomic_DNA"/>
</dbReference>
<proteinExistence type="predicted"/>
<dbReference type="SMART" id="SM00563">
    <property type="entry name" value="PlsC"/>
    <property type="match status" value="1"/>
</dbReference>
<dbReference type="InterPro" id="IPR042099">
    <property type="entry name" value="ANL_N_sf"/>
</dbReference>
<dbReference type="Pfam" id="PF23562">
    <property type="entry name" value="AMP-binding_C_3"/>
    <property type="match status" value="1"/>
</dbReference>
<dbReference type="Gene3D" id="1.10.1200.10">
    <property type="entry name" value="ACP-like"/>
    <property type="match status" value="1"/>
</dbReference>
<comment type="catalytic activity">
    <reaction evidence="1">
        <text>a long-chain fatty acid + ATP + CoA = a long-chain fatty acyl-CoA + AMP + diphosphate</text>
        <dbReference type="Rhea" id="RHEA:15421"/>
        <dbReference type="ChEBI" id="CHEBI:30616"/>
        <dbReference type="ChEBI" id="CHEBI:33019"/>
        <dbReference type="ChEBI" id="CHEBI:57287"/>
        <dbReference type="ChEBI" id="CHEBI:57560"/>
        <dbReference type="ChEBI" id="CHEBI:83139"/>
        <dbReference type="ChEBI" id="CHEBI:456215"/>
        <dbReference type="EC" id="6.2.1.3"/>
    </reaction>
    <physiologicalReaction direction="left-to-right" evidence="1">
        <dbReference type="Rhea" id="RHEA:15422"/>
    </physiologicalReaction>
</comment>
<dbReference type="PANTHER" id="PTHR43272">
    <property type="entry name" value="LONG-CHAIN-FATTY-ACID--COA LIGASE"/>
    <property type="match status" value="1"/>
</dbReference>
<dbReference type="PROSITE" id="PS00455">
    <property type="entry name" value="AMP_BINDING"/>
    <property type="match status" value="1"/>
</dbReference>
<protein>
    <submittedName>
        <fullName evidence="3">AMP-binding protein</fullName>
    </submittedName>
</protein>
<dbReference type="InterPro" id="IPR045851">
    <property type="entry name" value="AMP-bd_C_sf"/>
</dbReference>
<accession>A0ABT7HL38</accession>
<reference evidence="3 4" key="1">
    <citation type="submission" date="2023-06" db="EMBL/GenBank/DDBJ databases">
        <title>Antibody response to the Sneathia vaginalis cytopathogenic toxin A during pregnancy.</title>
        <authorList>
            <person name="Mccoy Z.T."/>
            <person name="Serrano M.G."/>
            <person name="Spaine K."/>
            <person name="Edwards D.J."/>
            <person name="Buck G.A."/>
            <person name="Jefferson K."/>
        </authorList>
    </citation>
    <scope>NUCLEOTIDE SEQUENCE [LARGE SCALE GENOMIC DNA]</scope>
    <source>
        <strain evidence="3 4">CCUG 42621</strain>
    </source>
</reference>
<dbReference type="Pfam" id="PF00501">
    <property type="entry name" value="AMP-binding"/>
    <property type="match status" value="1"/>
</dbReference>
<dbReference type="RefSeq" id="WP_285153663.1">
    <property type="nucleotide sequence ID" value="NZ_CAUPPJ010000012.1"/>
</dbReference>
<evidence type="ECO:0000313" key="4">
    <source>
        <dbReference type="Proteomes" id="UP001225134"/>
    </source>
</evidence>
<dbReference type="PANTHER" id="PTHR43272:SF52">
    <property type="entry name" value="AMP-DEPENDENT SYNTHETASE_LIGASE DOMAIN-CONTAINING PROTEIN"/>
    <property type="match status" value="1"/>
</dbReference>
<dbReference type="Gene3D" id="3.30.300.30">
    <property type="match status" value="1"/>
</dbReference>
<evidence type="ECO:0000256" key="1">
    <source>
        <dbReference type="ARBA" id="ARBA00024484"/>
    </source>
</evidence>
<feature type="domain" description="Carrier" evidence="2">
    <location>
        <begin position="527"/>
        <end position="603"/>
    </location>
</feature>
<dbReference type="InterPro" id="IPR000873">
    <property type="entry name" value="AMP-dep_synth/lig_dom"/>
</dbReference>
<name>A0ABT7HL38_9FUSO</name>
<dbReference type="SUPFAM" id="SSF56801">
    <property type="entry name" value="Acetyl-CoA synthetase-like"/>
    <property type="match status" value="1"/>
</dbReference>
<evidence type="ECO:0000313" key="3">
    <source>
        <dbReference type="EMBL" id="MDK9581226.1"/>
    </source>
</evidence>
<dbReference type="InterPro" id="IPR002123">
    <property type="entry name" value="Plipid/glycerol_acylTrfase"/>
</dbReference>
<dbReference type="InterPro" id="IPR036736">
    <property type="entry name" value="ACP-like_sf"/>
</dbReference>